<dbReference type="Proteomes" id="UP001199915">
    <property type="component" value="Unassembled WGS sequence"/>
</dbReference>
<name>A0A174FWV5_9FIRM</name>
<keyword evidence="1" id="KW-0547">Nucleotide-binding</keyword>
<dbReference type="Gene3D" id="3.40.50.300">
    <property type="entry name" value="P-loop containing nucleotide triphosphate hydrolases"/>
    <property type="match status" value="1"/>
</dbReference>
<dbReference type="SUPFAM" id="SSF52540">
    <property type="entry name" value="P-loop containing nucleoside triphosphate hydrolases"/>
    <property type="match status" value="1"/>
</dbReference>
<keyword evidence="1" id="KW-0347">Helicase</keyword>
<reference evidence="5 6" key="1">
    <citation type="submission" date="2015-09" db="EMBL/GenBank/DDBJ databases">
        <authorList>
            <consortium name="Pathogen Informatics"/>
        </authorList>
    </citation>
    <scope>NUCLEOTIDE SEQUENCE [LARGE SCALE GENOMIC DNA]</scope>
    <source>
        <strain evidence="1 5">2789STDY5608849</strain>
        <strain evidence="2 6">2789STDY5834885</strain>
    </source>
</reference>
<evidence type="ECO:0000313" key="2">
    <source>
        <dbReference type="EMBL" id="CUP16372.1"/>
    </source>
</evidence>
<reference evidence="3" key="2">
    <citation type="submission" date="2021-02" db="EMBL/GenBank/DDBJ databases">
        <title>Metagenome-assembled genomes from human diarrheal sample B26.</title>
        <authorList>
            <person name="Ateba T.P."/>
            <person name="Alayande K.A."/>
            <person name="Mwanza M."/>
        </authorList>
    </citation>
    <scope>NUCLEOTIDE SEQUENCE</scope>
    <source>
        <strain evidence="3">06WH</strain>
    </source>
</reference>
<evidence type="ECO:0000313" key="6">
    <source>
        <dbReference type="Proteomes" id="UP000095709"/>
    </source>
</evidence>
<dbReference type="EMBL" id="JAKNFS010000004">
    <property type="protein sequence ID" value="MCG4764593.1"/>
    <property type="molecule type" value="Genomic_DNA"/>
</dbReference>
<organism evidence="1 5">
    <name type="scientific">Fusicatenibacter saccharivorans</name>
    <dbReference type="NCBI Taxonomy" id="1150298"/>
    <lineage>
        <taxon>Bacteria</taxon>
        <taxon>Bacillati</taxon>
        <taxon>Bacillota</taxon>
        <taxon>Clostridia</taxon>
        <taxon>Lachnospirales</taxon>
        <taxon>Lachnospiraceae</taxon>
        <taxon>Fusicatenibacter</taxon>
    </lineage>
</organism>
<dbReference type="RefSeq" id="WP_055228060.1">
    <property type="nucleotide sequence ID" value="NZ_CAXSRP010000007.1"/>
</dbReference>
<dbReference type="EMBL" id="CZAL01000006">
    <property type="protein sequence ID" value="CUP16372.1"/>
    <property type="molecule type" value="Genomic_DNA"/>
</dbReference>
<dbReference type="Proteomes" id="UP000095709">
    <property type="component" value="Unassembled WGS sequence"/>
</dbReference>
<evidence type="ECO:0000313" key="3">
    <source>
        <dbReference type="EMBL" id="MBN2952417.1"/>
    </source>
</evidence>
<dbReference type="GO" id="GO:0004386">
    <property type="term" value="F:helicase activity"/>
    <property type="evidence" value="ECO:0007669"/>
    <property type="project" value="UniProtKB-KW"/>
</dbReference>
<accession>A0A174FWV5</accession>
<dbReference type="EMBL" id="JAFHBD010000006">
    <property type="protein sequence ID" value="MBN2952417.1"/>
    <property type="molecule type" value="Genomic_DNA"/>
</dbReference>
<evidence type="ECO:0000313" key="5">
    <source>
        <dbReference type="Proteomes" id="UP000095706"/>
    </source>
</evidence>
<dbReference type="EMBL" id="CYYV01000010">
    <property type="protein sequence ID" value="CUO53050.1"/>
    <property type="molecule type" value="Genomic_DNA"/>
</dbReference>
<keyword evidence="1" id="KW-0067">ATP-binding</keyword>
<dbReference type="AlphaFoldDB" id="A0A174FWV5"/>
<dbReference type="Proteomes" id="UP000095706">
    <property type="component" value="Unassembled WGS sequence"/>
</dbReference>
<sequence length="163" mass="18522">MIFLAGSAASGKTKKAVAYGWKERKTSEDGVLLFSLQHEKKEMWKILQSMYGQEELSKIEIDDTPAMMVERMAEIIAQKAENGAISVFVIDEVPMMTSRKNFADRKEELRYMIGLLGNCEKKEHVVIVAVIPVSKYCTEMQKKKEVSTCYGEIEKPENCLVFV</sequence>
<reference evidence="4" key="3">
    <citation type="submission" date="2022-01" db="EMBL/GenBank/DDBJ databases">
        <title>Collection of gut derived symbiotic bacterial strains cultured from healthy donors.</title>
        <authorList>
            <person name="Lin H."/>
            <person name="Kohout C."/>
            <person name="Waligurski E."/>
            <person name="Pamer E.G."/>
        </authorList>
    </citation>
    <scope>NUCLEOTIDE SEQUENCE</scope>
    <source>
        <strain evidence="4">DFI.5.49</strain>
    </source>
</reference>
<evidence type="ECO:0000313" key="1">
    <source>
        <dbReference type="EMBL" id="CUO53050.1"/>
    </source>
</evidence>
<keyword evidence="1" id="KW-0378">Hydrolase</keyword>
<gene>
    <name evidence="1" type="ORF">ERS852406_02188</name>
    <name evidence="2" type="ORF">ERS852498_01386</name>
    <name evidence="3" type="ORF">JTJ23_02205</name>
    <name evidence="4" type="ORF">L0N21_03535</name>
</gene>
<dbReference type="GeneID" id="79855752"/>
<protein>
    <submittedName>
        <fullName evidence="4">DnaB helicase C-terminal domain-containing protein</fullName>
    </submittedName>
    <submittedName>
        <fullName evidence="1">Replicative DNA helicase</fullName>
    </submittedName>
</protein>
<proteinExistence type="predicted"/>
<dbReference type="Proteomes" id="UP000737612">
    <property type="component" value="Unassembled WGS sequence"/>
</dbReference>
<dbReference type="InterPro" id="IPR027417">
    <property type="entry name" value="P-loop_NTPase"/>
</dbReference>
<evidence type="ECO:0000313" key="4">
    <source>
        <dbReference type="EMBL" id="MCG4764593.1"/>
    </source>
</evidence>